<gene>
    <name evidence="1" type="primary">ssaB</name>
    <name evidence="1" type="ordered locus">HDEF_0148</name>
</gene>
<name>C4K8T4_HAMD5</name>
<sequence length="128" mass="14762">MGVEMQEILNVLPLVTDIQLLKSSNTIEFILDNVQAQAKDYQHSVCVGLLLCEEKILYDVIFKHISLLFASLEEAQDYGLELRKKHWWLWCRADGDIGTNVEQMASILDQLLSFRHYLISLISNHSKN</sequence>
<reference evidence="1 2" key="1">
    <citation type="journal article" date="2009" name="Proc. Natl. Acad. Sci. U.S.A.">
        <title>Hamiltonella defensa, genome evolution of protective bacterial endosymbiont from pathogenic ancestors.</title>
        <authorList>
            <person name="Degnan P.H."/>
            <person name="Yu Y."/>
            <person name="Sisneros N."/>
            <person name="Wing R.A."/>
            <person name="Moran N.A."/>
        </authorList>
    </citation>
    <scope>NUCLEOTIDE SEQUENCE [LARGE SCALE GENOMIC DNA]</scope>
    <source>
        <strain evidence="2">5AT</strain>
    </source>
</reference>
<accession>C4K8T4</accession>
<dbReference type="STRING" id="572265.HDEF_0148"/>
<dbReference type="Proteomes" id="UP000002334">
    <property type="component" value="Chromosome"/>
</dbReference>
<proteinExistence type="predicted"/>
<evidence type="ECO:0000313" key="1">
    <source>
        <dbReference type="EMBL" id="ACQ66921.1"/>
    </source>
</evidence>
<keyword evidence="2" id="KW-1185">Reference proteome</keyword>
<dbReference type="AlphaFoldDB" id="C4K8T4"/>
<evidence type="ECO:0000313" key="2">
    <source>
        <dbReference type="Proteomes" id="UP000002334"/>
    </source>
</evidence>
<protein>
    <submittedName>
        <fullName evidence="1">Type III secreted effector protein</fullName>
    </submittedName>
</protein>
<organism evidence="1 2">
    <name type="scientific">Hamiltonella defensa subsp. Acyrthosiphon pisum (strain 5AT)</name>
    <dbReference type="NCBI Taxonomy" id="572265"/>
    <lineage>
        <taxon>Bacteria</taxon>
        <taxon>Pseudomonadati</taxon>
        <taxon>Pseudomonadota</taxon>
        <taxon>Gammaproteobacteria</taxon>
        <taxon>Enterobacterales</taxon>
        <taxon>Enterobacteriaceae</taxon>
        <taxon>aphid secondary symbionts</taxon>
        <taxon>Candidatus Williamhamiltonella</taxon>
    </lineage>
</organism>
<dbReference type="KEGG" id="hde:HDEF_0148"/>
<dbReference type="EMBL" id="CP001277">
    <property type="protein sequence ID" value="ACQ66921.1"/>
    <property type="molecule type" value="Genomic_DNA"/>
</dbReference>
<dbReference type="HOGENOM" id="CLU_1795759_0_0_6"/>